<dbReference type="Gene3D" id="3.30.420.10">
    <property type="entry name" value="Ribonuclease H-like superfamily/Ribonuclease H"/>
    <property type="match status" value="1"/>
</dbReference>
<dbReference type="InterPro" id="IPR012337">
    <property type="entry name" value="RNaseH-like_sf"/>
</dbReference>
<evidence type="ECO:0000313" key="1">
    <source>
        <dbReference type="EMBL" id="GBN36184.1"/>
    </source>
</evidence>
<dbReference type="OrthoDB" id="6774133at2759"/>
<sequence>MDQIAHLDLHLPVFLSILHPHLNYIHHDPFLLQKSLPIYMRYLKFLVVYLIIIYSDSLSALESMTSLHRFSYPLTLNILELHDRLTTKGFSILFCWIPSHVNISGNELSDNLAKSVTNS</sequence>
<proteinExistence type="predicted"/>
<dbReference type="Proteomes" id="UP000499080">
    <property type="component" value="Unassembled WGS sequence"/>
</dbReference>
<dbReference type="InterPro" id="IPR036397">
    <property type="entry name" value="RNaseH_sf"/>
</dbReference>
<dbReference type="AlphaFoldDB" id="A0A4Y2NBV4"/>
<keyword evidence="2" id="KW-1185">Reference proteome</keyword>
<comment type="caution">
    <text evidence="1">The sequence shown here is derived from an EMBL/GenBank/DDBJ whole genome shotgun (WGS) entry which is preliminary data.</text>
</comment>
<dbReference type="EMBL" id="BGPR01008802">
    <property type="protein sequence ID" value="GBN36184.1"/>
    <property type="molecule type" value="Genomic_DNA"/>
</dbReference>
<name>A0A4Y2NBV4_ARAVE</name>
<reference evidence="1 2" key="1">
    <citation type="journal article" date="2019" name="Sci. Rep.">
        <title>Orb-weaving spider Araneus ventricosus genome elucidates the spidroin gene catalogue.</title>
        <authorList>
            <person name="Kono N."/>
            <person name="Nakamura H."/>
            <person name="Ohtoshi R."/>
            <person name="Moran D.A.P."/>
            <person name="Shinohara A."/>
            <person name="Yoshida Y."/>
            <person name="Fujiwara M."/>
            <person name="Mori M."/>
            <person name="Tomita M."/>
            <person name="Arakawa K."/>
        </authorList>
    </citation>
    <scope>NUCLEOTIDE SEQUENCE [LARGE SCALE GENOMIC DNA]</scope>
</reference>
<dbReference type="SUPFAM" id="SSF53098">
    <property type="entry name" value="Ribonuclease H-like"/>
    <property type="match status" value="1"/>
</dbReference>
<dbReference type="GO" id="GO:0003676">
    <property type="term" value="F:nucleic acid binding"/>
    <property type="evidence" value="ECO:0007669"/>
    <property type="project" value="InterPro"/>
</dbReference>
<organism evidence="1 2">
    <name type="scientific">Araneus ventricosus</name>
    <name type="common">Orbweaver spider</name>
    <name type="synonym">Epeira ventricosa</name>
    <dbReference type="NCBI Taxonomy" id="182803"/>
    <lineage>
        <taxon>Eukaryota</taxon>
        <taxon>Metazoa</taxon>
        <taxon>Ecdysozoa</taxon>
        <taxon>Arthropoda</taxon>
        <taxon>Chelicerata</taxon>
        <taxon>Arachnida</taxon>
        <taxon>Araneae</taxon>
        <taxon>Araneomorphae</taxon>
        <taxon>Entelegynae</taxon>
        <taxon>Araneoidea</taxon>
        <taxon>Araneidae</taxon>
        <taxon>Araneus</taxon>
    </lineage>
</organism>
<protein>
    <submittedName>
        <fullName evidence="1">Uncharacterized protein</fullName>
    </submittedName>
</protein>
<evidence type="ECO:0000313" key="2">
    <source>
        <dbReference type="Proteomes" id="UP000499080"/>
    </source>
</evidence>
<gene>
    <name evidence="1" type="ORF">AVEN_261595_1</name>
</gene>
<accession>A0A4Y2NBV4</accession>